<evidence type="ECO:0000256" key="7">
    <source>
        <dbReference type="ARBA" id="ARBA00022679"/>
    </source>
</evidence>
<dbReference type="InterPro" id="IPR050116">
    <property type="entry name" value="DNA_polymerase-Y"/>
</dbReference>
<sequence length="303" mass="34247">VSTPANLIGTNWPRKILHIDLDAFYASVEALDNPDLVGQPIIVGGLGRRGVVATASYEARKNGVHSAMPMERARRACPNAVFLRPRFGRYRELSEQVFSIYEAWTKRVEKLSLDEAYLDVTPHISSPVDIAKSIRASIHRKTGLTGSAGVSTNKFLAKLASDIDKPNGLTVIRPEEAQDFLAPLPVERLWGVGPANAERLRTNGFEQIGELAASSLEDLQRLFGERWGRQLWEFAHGLDRRRIEPPSRPKSISSEITYEHDQSSWETVWPNIKQFVVDMERRLERWSLSARTVTLKVRFQDFT</sequence>
<dbReference type="PANTHER" id="PTHR11076">
    <property type="entry name" value="DNA REPAIR POLYMERASE UMUC / TRANSFERASE FAMILY MEMBER"/>
    <property type="match status" value="1"/>
</dbReference>
<dbReference type="Gene3D" id="3.40.1170.60">
    <property type="match status" value="1"/>
</dbReference>
<evidence type="ECO:0000259" key="17">
    <source>
        <dbReference type="PROSITE" id="PS50173"/>
    </source>
</evidence>
<evidence type="ECO:0000256" key="15">
    <source>
        <dbReference type="ARBA" id="ARBA00023204"/>
    </source>
</evidence>
<dbReference type="GO" id="GO:0042276">
    <property type="term" value="P:error-prone translesion synthesis"/>
    <property type="evidence" value="ECO:0007669"/>
    <property type="project" value="TreeGrafter"/>
</dbReference>
<evidence type="ECO:0000256" key="11">
    <source>
        <dbReference type="ARBA" id="ARBA00022763"/>
    </source>
</evidence>
<keyword evidence="10" id="KW-0479">Metal-binding</keyword>
<gene>
    <name evidence="18" type="ORF">METZ01_LOCUS173534</name>
</gene>
<reference evidence="18" key="1">
    <citation type="submission" date="2018-05" db="EMBL/GenBank/DDBJ databases">
        <authorList>
            <person name="Lanie J.A."/>
            <person name="Ng W.-L."/>
            <person name="Kazmierczak K.M."/>
            <person name="Andrzejewski T.M."/>
            <person name="Davidsen T.M."/>
            <person name="Wayne K.J."/>
            <person name="Tettelin H."/>
            <person name="Glass J.I."/>
            <person name="Rusch D."/>
            <person name="Podicherti R."/>
            <person name="Tsui H.-C.T."/>
            <person name="Winkler M.E."/>
        </authorList>
    </citation>
    <scope>NUCLEOTIDE SEQUENCE</scope>
</reference>
<dbReference type="InterPro" id="IPR022880">
    <property type="entry name" value="DNApol_IV"/>
</dbReference>
<evidence type="ECO:0000256" key="5">
    <source>
        <dbReference type="ARBA" id="ARBA00022457"/>
    </source>
</evidence>
<comment type="subcellular location">
    <subcellularLocation>
        <location evidence="2">Cytoplasm</location>
    </subcellularLocation>
</comment>
<dbReference type="HAMAP" id="MF_01113">
    <property type="entry name" value="DNApol_IV"/>
    <property type="match status" value="1"/>
</dbReference>
<evidence type="ECO:0000256" key="3">
    <source>
        <dbReference type="ARBA" id="ARBA00010945"/>
    </source>
</evidence>
<dbReference type="GO" id="GO:0046872">
    <property type="term" value="F:metal ion binding"/>
    <property type="evidence" value="ECO:0007669"/>
    <property type="project" value="UniProtKB-KW"/>
</dbReference>
<evidence type="ECO:0000256" key="13">
    <source>
        <dbReference type="ARBA" id="ARBA00022932"/>
    </source>
</evidence>
<evidence type="ECO:0000256" key="6">
    <source>
        <dbReference type="ARBA" id="ARBA00022490"/>
    </source>
</evidence>
<evidence type="ECO:0000256" key="4">
    <source>
        <dbReference type="ARBA" id="ARBA00012417"/>
    </source>
</evidence>
<dbReference type="NCBIfam" id="NF002677">
    <property type="entry name" value="PRK02406.1"/>
    <property type="match status" value="1"/>
</dbReference>
<evidence type="ECO:0000256" key="16">
    <source>
        <dbReference type="ARBA" id="ARBA00049244"/>
    </source>
</evidence>
<dbReference type="InterPro" id="IPR017961">
    <property type="entry name" value="DNA_pol_Y-fam_little_finger"/>
</dbReference>
<dbReference type="Gene3D" id="1.10.150.20">
    <property type="entry name" value="5' to 3' exonuclease, C-terminal subdomain"/>
    <property type="match status" value="1"/>
</dbReference>
<keyword evidence="6" id="KW-0963">Cytoplasm</keyword>
<feature type="non-terminal residue" evidence="18">
    <location>
        <position position="303"/>
    </location>
</feature>
<comment type="catalytic activity">
    <reaction evidence="16">
        <text>DNA(n) + a 2'-deoxyribonucleoside 5'-triphosphate = DNA(n+1) + diphosphate</text>
        <dbReference type="Rhea" id="RHEA:22508"/>
        <dbReference type="Rhea" id="RHEA-COMP:17339"/>
        <dbReference type="Rhea" id="RHEA-COMP:17340"/>
        <dbReference type="ChEBI" id="CHEBI:33019"/>
        <dbReference type="ChEBI" id="CHEBI:61560"/>
        <dbReference type="ChEBI" id="CHEBI:173112"/>
        <dbReference type="EC" id="2.7.7.7"/>
    </reaction>
</comment>
<dbReference type="InterPro" id="IPR001126">
    <property type="entry name" value="UmuC"/>
</dbReference>
<dbReference type="GO" id="GO:0006260">
    <property type="term" value="P:DNA replication"/>
    <property type="evidence" value="ECO:0007669"/>
    <property type="project" value="UniProtKB-KW"/>
</dbReference>
<organism evidence="18">
    <name type="scientific">marine metagenome</name>
    <dbReference type="NCBI Taxonomy" id="408172"/>
    <lineage>
        <taxon>unclassified sequences</taxon>
        <taxon>metagenomes</taxon>
        <taxon>ecological metagenomes</taxon>
    </lineage>
</organism>
<evidence type="ECO:0000313" key="18">
    <source>
        <dbReference type="EMBL" id="SVB20680.1"/>
    </source>
</evidence>
<dbReference type="GO" id="GO:0003887">
    <property type="term" value="F:DNA-directed DNA polymerase activity"/>
    <property type="evidence" value="ECO:0007669"/>
    <property type="project" value="UniProtKB-KW"/>
</dbReference>
<dbReference type="Gene3D" id="3.30.70.270">
    <property type="match status" value="1"/>
</dbReference>
<dbReference type="InterPro" id="IPR043128">
    <property type="entry name" value="Rev_trsase/Diguanyl_cyclase"/>
</dbReference>
<evidence type="ECO:0000256" key="2">
    <source>
        <dbReference type="ARBA" id="ARBA00004496"/>
    </source>
</evidence>
<dbReference type="Pfam" id="PF21999">
    <property type="entry name" value="IMS_HHH_1"/>
    <property type="match status" value="1"/>
</dbReference>
<keyword evidence="9" id="KW-0235">DNA replication</keyword>
<keyword evidence="7" id="KW-0808">Transferase</keyword>
<name>A0A382C3P6_9ZZZZ</name>
<dbReference type="SUPFAM" id="SSF100879">
    <property type="entry name" value="Lesion bypass DNA polymerase (Y-family), little finger domain"/>
    <property type="match status" value="1"/>
</dbReference>
<keyword evidence="8" id="KW-0548">Nucleotidyltransferase</keyword>
<keyword evidence="15" id="KW-0234">DNA repair</keyword>
<evidence type="ECO:0000256" key="14">
    <source>
        <dbReference type="ARBA" id="ARBA00023125"/>
    </source>
</evidence>
<dbReference type="EC" id="2.7.7.7" evidence="4"/>
<dbReference type="FunFam" id="3.40.1170.60:FF:000001">
    <property type="entry name" value="DNA polymerase IV"/>
    <property type="match status" value="1"/>
</dbReference>
<protein>
    <recommendedName>
        <fullName evidence="4">DNA-directed DNA polymerase</fullName>
        <ecNumber evidence="4">2.7.7.7</ecNumber>
    </recommendedName>
</protein>
<evidence type="ECO:0000256" key="8">
    <source>
        <dbReference type="ARBA" id="ARBA00022695"/>
    </source>
</evidence>
<dbReference type="PROSITE" id="PS50173">
    <property type="entry name" value="UMUC"/>
    <property type="match status" value="1"/>
</dbReference>
<dbReference type="InterPro" id="IPR053848">
    <property type="entry name" value="IMS_HHH_1"/>
</dbReference>
<dbReference type="EMBL" id="UINC01032658">
    <property type="protein sequence ID" value="SVB20680.1"/>
    <property type="molecule type" value="Genomic_DNA"/>
</dbReference>
<dbReference type="CDD" id="cd03586">
    <property type="entry name" value="PolY_Pol_IV_kappa"/>
    <property type="match status" value="1"/>
</dbReference>
<dbReference type="SUPFAM" id="SSF56672">
    <property type="entry name" value="DNA/RNA polymerases"/>
    <property type="match status" value="1"/>
</dbReference>
<evidence type="ECO:0000256" key="12">
    <source>
        <dbReference type="ARBA" id="ARBA00022842"/>
    </source>
</evidence>
<dbReference type="Pfam" id="PF11799">
    <property type="entry name" value="IMS_C"/>
    <property type="match status" value="1"/>
</dbReference>
<comment type="cofactor">
    <cofactor evidence="1">
        <name>Mg(2+)</name>
        <dbReference type="ChEBI" id="CHEBI:18420"/>
    </cofactor>
</comment>
<dbReference type="Gene3D" id="3.30.1490.100">
    <property type="entry name" value="DNA polymerase, Y-family, little finger domain"/>
    <property type="match status" value="1"/>
</dbReference>
<keyword evidence="13" id="KW-0239">DNA-directed DNA polymerase</keyword>
<feature type="domain" description="UmuC" evidence="17">
    <location>
        <begin position="16"/>
        <end position="193"/>
    </location>
</feature>
<dbReference type="GO" id="GO:0003684">
    <property type="term" value="F:damaged DNA binding"/>
    <property type="evidence" value="ECO:0007669"/>
    <property type="project" value="InterPro"/>
</dbReference>
<keyword evidence="14" id="KW-0238">DNA-binding</keyword>
<accession>A0A382C3P6</accession>
<feature type="non-terminal residue" evidence="18">
    <location>
        <position position="1"/>
    </location>
</feature>
<dbReference type="GO" id="GO:0006281">
    <property type="term" value="P:DNA repair"/>
    <property type="evidence" value="ECO:0007669"/>
    <property type="project" value="UniProtKB-KW"/>
</dbReference>
<keyword evidence="12" id="KW-0460">Magnesium</keyword>
<dbReference type="GO" id="GO:0005829">
    <property type="term" value="C:cytosol"/>
    <property type="evidence" value="ECO:0007669"/>
    <property type="project" value="TreeGrafter"/>
</dbReference>
<dbReference type="GO" id="GO:0009432">
    <property type="term" value="P:SOS response"/>
    <property type="evidence" value="ECO:0007669"/>
    <property type="project" value="TreeGrafter"/>
</dbReference>
<keyword evidence="5" id="KW-0515">Mutator protein</keyword>
<evidence type="ECO:0000256" key="1">
    <source>
        <dbReference type="ARBA" id="ARBA00001946"/>
    </source>
</evidence>
<dbReference type="AlphaFoldDB" id="A0A382C3P6"/>
<dbReference type="Pfam" id="PF00817">
    <property type="entry name" value="IMS"/>
    <property type="match status" value="1"/>
</dbReference>
<dbReference type="PANTHER" id="PTHR11076:SF33">
    <property type="entry name" value="DNA POLYMERASE KAPPA"/>
    <property type="match status" value="1"/>
</dbReference>
<dbReference type="InterPro" id="IPR043502">
    <property type="entry name" value="DNA/RNA_pol_sf"/>
</dbReference>
<proteinExistence type="inferred from homology"/>
<dbReference type="InterPro" id="IPR036775">
    <property type="entry name" value="DNA_pol_Y-fam_lit_finger_sf"/>
</dbReference>
<keyword evidence="11" id="KW-0227">DNA damage</keyword>
<evidence type="ECO:0000256" key="10">
    <source>
        <dbReference type="ARBA" id="ARBA00022723"/>
    </source>
</evidence>
<evidence type="ECO:0000256" key="9">
    <source>
        <dbReference type="ARBA" id="ARBA00022705"/>
    </source>
</evidence>
<comment type="similarity">
    <text evidence="3">Belongs to the DNA polymerase type-Y family.</text>
</comment>